<sequence>MERQNKPTLLTARRPAREGTRRILASLEHGALTLEQERVPRWKLNSWTTGLCLLLLTMTVLAWSIHQSALTAPQDSPPHVAAPATTGPLLAHVVPAPLTMAASSQAAAIINDTSAPVQVEIVRRADPQRGAIAWVPATPEATVAAGAVARKAAPKATREVVATAHAPSPHVAKATAAVPAAPLADTDVTLLTALVAHAAQPASVIPQRSRDVVERGEQDSTAELLRRCKQLGLIEGMLCHSRICSGRWENEPVCRLPPP</sequence>
<organism evidence="1 2">
    <name type="scientific">Rugamonas brunnea</name>
    <dbReference type="NCBI Taxonomy" id="2758569"/>
    <lineage>
        <taxon>Bacteria</taxon>
        <taxon>Pseudomonadati</taxon>
        <taxon>Pseudomonadota</taxon>
        <taxon>Betaproteobacteria</taxon>
        <taxon>Burkholderiales</taxon>
        <taxon>Oxalobacteraceae</taxon>
        <taxon>Telluria group</taxon>
        <taxon>Rugamonas</taxon>
    </lineage>
</organism>
<evidence type="ECO:0000313" key="2">
    <source>
        <dbReference type="Proteomes" id="UP000534388"/>
    </source>
</evidence>
<dbReference type="EMBL" id="JACEZT010000016">
    <property type="protein sequence ID" value="MBA5639498.1"/>
    <property type="molecule type" value="Genomic_DNA"/>
</dbReference>
<name>A0A7W2EVP7_9BURK</name>
<proteinExistence type="predicted"/>
<protein>
    <submittedName>
        <fullName evidence="1">Uncharacterized protein</fullName>
    </submittedName>
</protein>
<evidence type="ECO:0000313" key="1">
    <source>
        <dbReference type="EMBL" id="MBA5639498.1"/>
    </source>
</evidence>
<keyword evidence="2" id="KW-1185">Reference proteome</keyword>
<comment type="caution">
    <text evidence="1">The sequence shown here is derived from an EMBL/GenBank/DDBJ whole genome shotgun (WGS) entry which is preliminary data.</text>
</comment>
<gene>
    <name evidence="1" type="ORF">H3H37_20765</name>
</gene>
<dbReference type="Proteomes" id="UP000534388">
    <property type="component" value="Unassembled WGS sequence"/>
</dbReference>
<accession>A0A7W2EVP7</accession>
<dbReference type="AlphaFoldDB" id="A0A7W2EVP7"/>
<dbReference type="RefSeq" id="WP_182166064.1">
    <property type="nucleotide sequence ID" value="NZ_JACEZT010000016.1"/>
</dbReference>
<reference evidence="1 2" key="1">
    <citation type="submission" date="2020-07" db="EMBL/GenBank/DDBJ databases">
        <title>Novel species isolated from subtropical streams in China.</title>
        <authorList>
            <person name="Lu H."/>
        </authorList>
    </citation>
    <scope>NUCLEOTIDE SEQUENCE [LARGE SCALE GENOMIC DNA]</scope>
    <source>
        <strain evidence="1 2">LX20W</strain>
    </source>
</reference>